<protein>
    <recommendedName>
        <fullName evidence="3">DUF1320 domain-containing protein</fullName>
    </recommendedName>
</protein>
<sequence>MIYLNKDNLKSHVFERIIDESSKDFEKALDQCEAENIAIIKTLLGSYYDVEAIFDETNPIKNAYLERILTFLVLWDIQHRNAYRKLSNVSKEQKEWADKELDKLASGRLSLDNLPPKSSTTDRSKILYGNLSNPDFYI</sequence>
<evidence type="ECO:0000313" key="2">
    <source>
        <dbReference type="Proteomes" id="UP000006051"/>
    </source>
</evidence>
<dbReference type="Proteomes" id="UP000006051">
    <property type="component" value="Chromosome"/>
</dbReference>
<evidence type="ECO:0000313" key="1">
    <source>
        <dbReference type="EMBL" id="AFL98383.1"/>
    </source>
</evidence>
<dbReference type="RefSeq" id="WP_014791884.1">
    <property type="nucleotide sequence ID" value="NC_018016.1"/>
</dbReference>
<dbReference type="GeneID" id="71570324"/>
<dbReference type="HOGENOM" id="CLU_1843830_0_0_10"/>
<keyword evidence="2" id="KW-1185">Reference proteome</keyword>
<evidence type="ECO:0008006" key="3">
    <source>
        <dbReference type="Google" id="ProtNLM"/>
    </source>
</evidence>
<name>I4A349_ORNRL</name>
<dbReference type="EMBL" id="CP003283">
    <property type="protein sequence ID" value="AFL98383.1"/>
    <property type="molecule type" value="Genomic_DNA"/>
</dbReference>
<proteinExistence type="predicted"/>
<dbReference type="AlphaFoldDB" id="I4A349"/>
<dbReference type="GeneID" id="97258832"/>
<dbReference type="KEGG" id="orh:Ornrh_2252"/>
<reference evidence="1 2" key="1">
    <citation type="submission" date="2012-06" db="EMBL/GenBank/DDBJ databases">
        <title>The complete genome of Ornithobacterium rhinotracheale DSM 15997.</title>
        <authorList>
            <consortium name="US DOE Joint Genome Institute (JGI-PGF)"/>
            <person name="Lucas S."/>
            <person name="Copeland A."/>
            <person name="Lapidus A."/>
            <person name="Goodwin L."/>
            <person name="Pitluck S."/>
            <person name="Peters L."/>
            <person name="Mikhailova N."/>
            <person name="Teshima H."/>
            <person name="Kyrpides N."/>
            <person name="Mavromatis K."/>
            <person name="Pagani I."/>
            <person name="Ivanova N."/>
            <person name="Ovchinnikova G."/>
            <person name="Zeytun A."/>
            <person name="Detter J.C."/>
            <person name="Han C."/>
            <person name="Land M."/>
            <person name="Hauser L."/>
            <person name="Markowitz V."/>
            <person name="Cheng J.-F."/>
            <person name="Hugenholtz P."/>
            <person name="Woyke T."/>
            <person name="Wu D."/>
            <person name="Lang E."/>
            <person name="Kopitz M."/>
            <person name="Brambilla E."/>
            <person name="Klenk H.-P."/>
            <person name="Eisen J.A."/>
        </authorList>
    </citation>
    <scope>NUCLEOTIDE SEQUENCE [LARGE SCALE GENOMIC DNA]</scope>
    <source>
        <strain evidence="2">ATCC 51463 / DSM 15997 / CCUG 23171 / LMG 9086</strain>
    </source>
</reference>
<dbReference type="eggNOG" id="ENOG503468C">
    <property type="taxonomic scope" value="Bacteria"/>
</dbReference>
<dbReference type="STRING" id="867902.Ornrh_2252"/>
<organism evidence="1 2">
    <name type="scientific">Ornithobacterium rhinotracheale (strain ATCC 51463 / DSM 15997 / CCUG 23171 / CIP 104009 / LMG 9086)</name>
    <dbReference type="NCBI Taxonomy" id="867902"/>
    <lineage>
        <taxon>Bacteria</taxon>
        <taxon>Pseudomonadati</taxon>
        <taxon>Bacteroidota</taxon>
        <taxon>Flavobacteriia</taxon>
        <taxon>Flavobacteriales</taxon>
        <taxon>Weeksellaceae</taxon>
        <taxon>Ornithobacterium</taxon>
    </lineage>
</organism>
<gene>
    <name evidence="1" type="ordered locus">Ornrh_2252</name>
</gene>
<accession>I4A349</accession>